<evidence type="ECO:0000256" key="1">
    <source>
        <dbReference type="ARBA" id="ARBA00004286"/>
    </source>
</evidence>
<comment type="subcellular location">
    <subcellularLocation>
        <location evidence="1">Chromosome</location>
    </subcellularLocation>
</comment>
<evidence type="ECO:0000313" key="10">
    <source>
        <dbReference type="EMBL" id="CAI5722559.1"/>
    </source>
</evidence>
<dbReference type="InterPro" id="IPR001214">
    <property type="entry name" value="SET_dom"/>
</dbReference>
<keyword evidence="4" id="KW-0808">Transferase</keyword>
<dbReference type="PROSITE" id="PS50868">
    <property type="entry name" value="POST_SET"/>
    <property type="match status" value="1"/>
</dbReference>
<dbReference type="PROSITE" id="PS50280">
    <property type="entry name" value="SET"/>
    <property type="match status" value="1"/>
</dbReference>
<dbReference type="GO" id="GO:0005694">
    <property type="term" value="C:chromosome"/>
    <property type="evidence" value="ECO:0007669"/>
    <property type="project" value="UniProtKB-SubCell"/>
</dbReference>
<reference evidence="10" key="1">
    <citation type="submission" date="2022-12" db="EMBL/GenBank/DDBJ databases">
        <authorList>
            <person name="Webb A."/>
        </authorList>
    </citation>
    <scope>NUCLEOTIDE SEQUENCE</scope>
    <source>
        <strain evidence="10">Hp1</strain>
    </source>
</reference>
<dbReference type="InterPro" id="IPR046341">
    <property type="entry name" value="SET_dom_sf"/>
</dbReference>
<dbReference type="EMBL" id="CANTFL010000435">
    <property type="protein sequence ID" value="CAI5722559.1"/>
    <property type="molecule type" value="Genomic_DNA"/>
</dbReference>
<sequence length="318" mass="35094">MATTPKPAKTVKKLQTAVAHPTASFANALAVLLTSQSRHKLCLSTQSLVAIARSCAAARTVLRTWLDAVVRDISQGKEVLPLPVRFPRTATFATKLVAVVELLQTFTYATAVHVPVARQLQQYPLPLQLLEKQQQDTRWQQLRRGRQVAVFLATTKAKGWGVFAAQPIEANTFVGEYTGELVSTREVQRRYRERYDPQALNYVWSVREHVARPNEEGNLPFDTVRTNVDASSSGNATRFVNHSCAANMALEAVRVDSFVPRLALFTRVRVDAGQELTIDYSGGGSSRVVRDATEQVQGTRPCQCGARACRGYLPGGRT</sequence>
<accession>A0AAV0TIK9</accession>
<dbReference type="AlphaFoldDB" id="A0AAV0TIK9"/>
<feature type="domain" description="Post-SET" evidence="9">
    <location>
        <begin position="298"/>
        <end position="314"/>
    </location>
</feature>
<dbReference type="SUPFAM" id="SSF82199">
    <property type="entry name" value="SET domain"/>
    <property type="match status" value="1"/>
</dbReference>
<dbReference type="PANTHER" id="PTHR46223:SF3">
    <property type="entry name" value="HISTONE-LYSINE N-METHYLTRANSFERASE SET-23"/>
    <property type="match status" value="1"/>
</dbReference>
<dbReference type="InterPro" id="IPR050973">
    <property type="entry name" value="H3K9_Histone-Lys_N-MTase"/>
</dbReference>
<feature type="domain" description="SET" evidence="8">
    <location>
        <begin position="148"/>
        <end position="281"/>
    </location>
</feature>
<dbReference type="GO" id="GO:0032259">
    <property type="term" value="P:methylation"/>
    <property type="evidence" value="ECO:0007669"/>
    <property type="project" value="UniProtKB-KW"/>
</dbReference>
<keyword evidence="6" id="KW-0479">Metal-binding</keyword>
<evidence type="ECO:0000256" key="5">
    <source>
        <dbReference type="ARBA" id="ARBA00022691"/>
    </source>
</evidence>
<dbReference type="Proteomes" id="UP001162031">
    <property type="component" value="Unassembled WGS sequence"/>
</dbReference>
<evidence type="ECO:0000256" key="3">
    <source>
        <dbReference type="ARBA" id="ARBA00022603"/>
    </source>
</evidence>
<evidence type="ECO:0000259" key="9">
    <source>
        <dbReference type="PROSITE" id="PS50868"/>
    </source>
</evidence>
<dbReference type="PANTHER" id="PTHR46223">
    <property type="entry name" value="HISTONE-LYSINE N-METHYLTRANSFERASE SUV39H"/>
    <property type="match status" value="1"/>
</dbReference>
<keyword evidence="2" id="KW-0158">Chromosome</keyword>
<evidence type="ECO:0000256" key="2">
    <source>
        <dbReference type="ARBA" id="ARBA00022454"/>
    </source>
</evidence>
<evidence type="ECO:0000256" key="6">
    <source>
        <dbReference type="ARBA" id="ARBA00022723"/>
    </source>
</evidence>
<evidence type="ECO:0000256" key="7">
    <source>
        <dbReference type="ARBA" id="ARBA00022833"/>
    </source>
</evidence>
<dbReference type="InterPro" id="IPR003616">
    <property type="entry name" value="Post-SET_dom"/>
</dbReference>
<evidence type="ECO:0000256" key="4">
    <source>
        <dbReference type="ARBA" id="ARBA00022679"/>
    </source>
</evidence>
<name>A0AAV0TIK9_HYABA</name>
<protein>
    <recommendedName>
        <fullName evidence="12">SET domain-containing protein</fullName>
    </recommendedName>
</protein>
<proteinExistence type="predicted"/>
<evidence type="ECO:0000259" key="8">
    <source>
        <dbReference type="PROSITE" id="PS50280"/>
    </source>
</evidence>
<dbReference type="SMART" id="SM00317">
    <property type="entry name" value="SET"/>
    <property type="match status" value="1"/>
</dbReference>
<dbReference type="Pfam" id="PF00856">
    <property type="entry name" value="SET"/>
    <property type="match status" value="1"/>
</dbReference>
<comment type="caution">
    <text evidence="10">The sequence shown here is derived from an EMBL/GenBank/DDBJ whole genome shotgun (WGS) entry which is preliminary data.</text>
</comment>
<organism evidence="10 11">
    <name type="scientific">Hyaloperonospora brassicae</name>
    <name type="common">Brassica downy mildew</name>
    <name type="synonym">Peronospora brassicae</name>
    <dbReference type="NCBI Taxonomy" id="162125"/>
    <lineage>
        <taxon>Eukaryota</taxon>
        <taxon>Sar</taxon>
        <taxon>Stramenopiles</taxon>
        <taxon>Oomycota</taxon>
        <taxon>Peronosporomycetes</taxon>
        <taxon>Peronosporales</taxon>
        <taxon>Peronosporaceae</taxon>
        <taxon>Hyaloperonospora</taxon>
    </lineage>
</organism>
<keyword evidence="11" id="KW-1185">Reference proteome</keyword>
<gene>
    <name evidence="10" type="ORF">HBR001_LOCUS2899</name>
</gene>
<keyword evidence="7" id="KW-0862">Zinc</keyword>
<dbReference type="GO" id="GO:0008168">
    <property type="term" value="F:methyltransferase activity"/>
    <property type="evidence" value="ECO:0007669"/>
    <property type="project" value="UniProtKB-KW"/>
</dbReference>
<keyword evidence="3" id="KW-0489">Methyltransferase</keyword>
<dbReference type="Gene3D" id="2.170.270.10">
    <property type="entry name" value="SET domain"/>
    <property type="match status" value="1"/>
</dbReference>
<dbReference type="GO" id="GO:0046872">
    <property type="term" value="F:metal ion binding"/>
    <property type="evidence" value="ECO:0007669"/>
    <property type="project" value="UniProtKB-KW"/>
</dbReference>
<keyword evidence="5" id="KW-0949">S-adenosyl-L-methionine</keyword>
<evidence type="ECO:0008006" key="12">
    <source>
        <dbReference type="Google" id="ProtNLM"/>
    </source>
</evidence>
<evidence type="ECO:0000313" key="11">
    <source>
        <dbReference type="Proteomes" id="UP001162031"/>
    </source>
</evidence>